<comment type="caution">
    <text evidence="1">The sequence shown here is derived from an EMBL/GenBank/DDBJ whole genome shotgun (WGS) entry which is preliminary data.</text>
</comment>
<gene>
    <name evidence="1" type="ORF">H2Y57_16180</name>
</gene>
<evidence type="ECO:0000313" key="1">
    <source>
        <dbReference type="EMBL" id="MBA5205214.1"/>
    </source>
</evidence>
<proteinExistence type="predicted"/>
<reference evidence="1 2" key="1">
    <citation type="submission" date="2020-07" db="EMBL/GenBank/DDBJ databases">
        <title>Characterization of Pectobacterium aroidearum strains causing soft rot on Amorphophallus konjac.</title>
        <authorList>
            <person name="Xie H."/>
        </authorList>
    </citation>
    <scope>NUCLEOTIDE SEQUENCE [LARGE SCALE GENOMIC DNA]</scope>
    <source>
        <strain evidence="1 2">MY7</strain>
    </source>
</reference>
<dbReference type="EMBL" id="JACERJ010000010">
    <property type="protein sequence ID" value="MBA5205214.1"/>
    <property type="molecule type" value="Genomic_DNA"/>
</dbReference>
<name>A0AAW3SXB8_9GAMM</name>
<sequence length="187" mass="20232">MGVACANATDLISPPIIESDVMPEWQASTRCTLSVSNPVIDYGIMSRWQLQDVERGAVSPGTRSLMLNVACPYTRGMKLLVQGENSEQGGLRYGGHGVTRLRLLDVQLDGKAVELRTLTPTGEWGDDSSQVMTLIPGQQLIPVVQGRLAEGKALTARLEIQPILAEQETQVSSLQRSESTLTLTLAD</sequence>
<accession>A0AAW3SXB8</accession>
<dbReference type="AlphaFoldDB" id="A0AAW3SXB8"/>
<evidence type="ECO:0000313" key="2">
    <source>
        <dbReference type="Proteomes" id="UP000557749"/>
    </source>
</evidence>
<dbReference type="Proteomes" id="UP000557749">
    <property type="component" value="Unassembled WGS sequence"/>
</dbReference>
<protein>
    <submittedName>
        <fullName evidence="1">Fimbrial protein</fullName>
    </submittedName>
</protein>
<organism evidence="1 2">
    <name type="scientific">Pectobacterium aroidearum</name>
    <dbReference type="NCBI Taxonomy" id="1201031"/>
    <lineage>
        <taxon>Bacteria</taxon>
        <taxon>Pseudomonadati</taxon>
        <taxon>Pseudomonadota</taxon>
        <taxon>Gammaproteobacteria</taxon>
        <taxon>Enterobacterales</taxon>
        <taxon>Pectobacteriaceae</taxon>
        <taxon>Pectobacterium</taxon>
    </lineage>
</organism>